<sequence>MKHDYYAMLAFTFVLLYLQPINCSLSTVTRYKRATDNTVQMSADEIRQITENPQSQTSDHKSVIKKCELLLQYLEAFNKAIKETPDTRKGGLGKTFEMIFPHNDGSNDANNVFHVMLKIEFEKDDSIITGKREAIAAVQKFSLGRKIFSKNMGLKKNCKSYL</sequence>
<accession>A0AAD4MNB1</accession>
<feature type="chain" id="PRO_5042249200" evidence="1">
    <location>
        <begin position="24"/>
        <end position="162"/>
    </location>
</feature>
<dbReference type="EMBL" id="JAKKPZ010000218">
    <property type="protein sequence ID" value="KAI1698453.1"/>
    <property type="molecule type" value="Genomic_DNA"/>
</dbReference>
<protein>
    <submittedName>
        <fullName evidence="2">Uncharacterized protein</fullName>
    </submittedName>
</protein>
<evidence type="ECO:0000256" key="1">
    <source>
        <dbReference type="SAM" id="SignalP"/>
    </source>
</evidence>
<dbReference type="AlphaFoldDB" id="A0AAD4MNB1"/>
<organism evidence="2 3">
    <name type="scientific">Ditylenchus destructor</name>
    <dbReference type="NCBI Taxonomy" id="166010"/>
    <lineage>
        <taxon>Eukaryota</taxon>
        <taxon>Metazoa</taxon>
        <taxon>Ecdysozoa</taxon>
        <taxon>Nematoda</taxon>
        <taxon>Chromadorea</taxon>
        <taxon>Rhabditida</taxon>
        <taxon>Tylenchina</taxon>
        <taxon>Tylenchomorpha</taxon>
        <taxon>Sphaerularioidea</taxon>
        <taxon>Anguinidae</taxon>
        <taxon>Anguininae</taxon>
        <taxon>Ditylenchus</taxon>
    </lineage>
</organism>
<proteinExistence type="predicted"/>
<gene>
    <name evidence="2" type="ORF">DdX_17908</name>
</gene>
<keyword evidence="3" id="KW-1185">Reference proteome</keyword>
<reference evidence="2" key="1">
    <citation type="submission" date="2022-01" db="EMBL/GenBank/DDBJ databases">
        <title>Genome Sequence Resource for Two Populations of Ditylenchus destructor, the Migratory Endoparasitic Phytonematode.</title>
        <authorList>
            <person name="Zhang H."/>
            <person name="Lin R."/>
            <person name="Xie B."/>
        </authorList>
    </citation>
    <scope>NUCLEOTIDE SEQUENCE</scope>
    <source>
        <strain evidence="2">BazhouSP</strain>
    </source>
</reference>
<feature type="signal peptide" evidence="1">
    <location>
        <begin position="1"/>
        <end position="23"/>
    </location>
</feature>
<comment type="caution">
    <text evidence="2">The sequence shown here is derived from an EMBL/GenBank/DDBJ whole genome shotgun (WGS) entry which is preliminary data.</text>
</comment>
<dbReference type="Proteomes" id="UP001201812">
    <property type="component" value="Unassembled WGS sequence"/>
</dbReference>
<evidence type="ECO:0000313" key="2">
    <source>
        <dbReference type="EMBL" id="KAI1698453.1"/>
    </source>
</evidence>
<name>A0AAD4MNB1_9BILA</name>
<evidence type="ECO:0000313" key="3">
    <source>
        <dbReference type="Proteomes" id="UP001201812"/>
    </source>
</evidence>
<keyword evidence="1" id="KW-0732">Signal</keyword>